<dbReference type="EMBL" id="JADBGQ010000001">
    <property type="protein sequence ID" value="KAG5414239.1"/>
    <property type="molecule type" value="Genomic_DNA"/>
</dbReference>
<evidence type="ECO:0000313" key="3">
    <source>
        <dbReference type="Proteomes" id="UP000823674"/>
    </source>
</evidence>
<keyword evidence="3" id="KW-1185">Reference proteome</keyword>
<name>A0ABQ7NX01_BRACM</name>
<dbReference type="Proteomes" id="UP000823674">
    <property type="component" value="Chromosome A01"/>
</dbReference>
<keyword evidence="1" id="KW-0472">Membrane</keyword>
<comment type="caution">
    <text evidence="2">The sequence shown here is derived from an EMBL/GenBank/DDBJ whole genome shotgun (WGS) entry which is preliminary data.</text>
</comment>
<evidence type="ECO:0000313" key="2">
    <source>
        <dbReference type="EMBL" id="KAG5414239.1"/>
    </source>
</evidence>
<protein>
    <recommendedName>
        <fullName evidence="4">Secreted peptide</fullName>
    </recommendedName>
</protein>
<organism evidence="2 3">
    <name type="scientific">Brassica rapa subsp. trilocularis</name>
    <dbReference type="NCBI Taxonomy" id="1813537"/>
    <lineage>
        <taxon>Eukaryota</taxon>
        <taxon>Viridiplantae</taxon>
        <taxon>Streptophyta</taxon>
        <taxon>Embryophyta</taxon>
        <taxon>Tracheophyta</taxon>
        <taxon>Spermatophyta</taxon>
        <taxon>Magnoliopsida</taxon>
        <taxon>eudicotyledons</taxon>
        <taxon>Gunneridae</taxon>
        <taxon>Pentapetalae</taxon>
        <taxon>rosids</taxon>
        <taxon>malvids</taxon>
        <taxon>Brassicales</taxon>
        <taxon>Brassicaceae</taxon>
        <taxon>Brassiceae</taxon>
        <taxon>Brassica</taxon>
    </lineage>
</organism>
<keyword evidence="1" id="KW-1133">Transmembrane helix</keyword>
<accession>A0ABQ7NX01</accession>
<feature type="transmembrane region" description="Helical" evidence="1">
    <location>
        <begin position="58"/>
        <end position="78"/>
    </location>
</feature>
<proteinExistence type="predicted"/>
<evidence type="ECO:0008006" key="4">
    <source>
        <dbReference type="Google" id="ProtNLM"/>
    </source>
</evidence>
<sequence length="88" mass="9879">MFASLVALHFAMFATPSLDISNLGSGFSVVGFHSHSLRLFHFPLFPLVCVFKLRGDFGLPVVILLLARFLDFIFYHFLTQAFPGQDTL</sequence>
<keyword evidence="1" id="KW-0812">Transmembrane</keyword>
<feature type="non-terminal residue" evidence="2">
    <location>
        <position position="88"/>
    </location>
</feature>
<evidence type="ECO:0000256" key="1">
    <source>
        <dbReference type="SAM" id="Phobius"/>
    </source>
</evidence>
<gene>
    <name evidence="2" type="primary">A01g503290.1_BraROA</name>
    <name evidence="2" type="ORF">IGI04_001806</name>
</gene>
<reference evidence="2 3" key="1">
    <citation type="submission" date="2021-03" db="EMBL/GenBank/DDBJ databases">
        <authorList>
            <person name="King G.J."/>
            <person name="Bancroft I."/>
            <person name="Baten A."/>
            <person name="Bloomfield J."/>
            <person name="Borpatragohain P."/>
            <person name="He Z."/>
            <person name="Irish N."/>
            <person name="Irwin J."/>
            <person name="Liu K."/>
            <person name="Mauleon R.P."/>
            <person name="Moore J."/>
            <person name="Morris R."/>
            <person name="Ostergaard L."/>
            <person name="Wang B."/>
            <person name="Wells R."/>
        </authorList>
    </citation>
    <scope>NUCLEOTIDE SEQUENCE [LARGE SCALE GENOMIC DNA]</scope>
    <source>
        <strain evidence="2">R-o-18</strain>
        <tissue evidence="2">Leaf</tissue>
    </source>
</reference>